<dbReference type="VEuPathDB" id="FungiDB:PV06_01503"/>
<proteinExistence type="predicted"/>
<name>A0A0D2CGF7_9EURO</name>
<sequence length="168" mass="18966">MNNFGICQMQNLKSFQHNLVAPLLLLGTESRNNNTRQTFSQAVLLQVMQSAIFYKYLLALEFLRRFWNTDSVVTPAWLSFAREEYPKGLDFVAMRNDTGTLKQNCVALRLTEAAASQQASVKHNLCRALLIRLEHPTLYVSTSGTCTEVNTESSPTPESQSTHSRAYT</sequence>
<feature type="region of interest" description="Disordered" evidence="1">
    <location>
        <begin position="146"/>
        <end position="168"/>
    </location>
</feature>
<dbReference type="AlphaFoldDB" id="A0A0D2CGF7"/>
<gene>
    <name evidence="2" type="ORF">PV06_01503</name>
</gene>
<evidence type="ECO:0000313" key="2">
    <source>
        <dbReference type="EMBL" id="KIW48947.1"/>
    </source>
</evidence>
<evidence type="ECO:0000256" key="1">
    <source>
        <dbReference type="SAM" id="MobiDB-lite"/>
    </source>
</evidence>
<dbReference type="STRING" id="215243.A0A0D2CGF7"/>
<reference evidence="2 3" key="1">
    <citation type="submission" date="2015-01" db="EMBL/GenBank/DDBJ databases">
        <title>The Genome Sequence of Exophiala oligosperma CBS72588.</title>
        <authorList>
            <consortium name="The Broad Institute Genomics Platform"/>
            <person name="Cuomo C."/>
            <person name="de Hoog S."/>
            <person name="Gorbushina A."/>
            <person name="Stielow B."/>
            <person name="Teixiera M."/>
            <person name="Abouelleil A."/>
            <person name="Chapman S.B."/>
            <person name="Priest M."/>
            <person name="Young S.K."/>
            <person name="Wortman J."/>
            <person name="Nusbaum C."/>
            <person name="Birren B."/>
        </authorList>
    </citation>
    <scope>NUCLEOTIDE SEQUENCE [LARGE SCALE GENOMIC DNA]</scope>
    <source>
        <strain evidence="2 3">CBS 72588</strain>
    </source>
</reference>
<dbReference type="Proteomes" id="UP000053342">
    <property type="component" value="Unassembled WGS sequence"/>
</dbReference>
<keyword evidence="3" id="KW-1185">Reference proteome</keyword>
<feature type="compositionally biased region" description="Low complexity" evidence="1">
    <location>
        <begin position="151"/>
        <end position="168"/>
    </location>
</feature>
<protein>
    <submittedName>
        <fullName evidence="2">Uncharacterized protein</fullName>
    </submittedName>
</protein>
<evidence type="ECO:0000313" key="3">
    <source>
        <dbReference type="Proteomes" id="UP000053342"/>
    </source>
</evidence>
<dbReference type="EMBL" id="KN847332">
    <property type="protein sequence ID" value="KIW48947.1"/>
    <property type="molecule type" value="Genomic_DNA"/>
</dbReference>
<dbReference type="RefSeq" id="XP_016269163.1">
    <property type="nucleotide sequence ID" value="XM_016402110.1"/>
</dbReference>
<dbReference type="GeneID" id="27353577"/>
<dbReference type="HOGENOM" id="CLU_1586487_0_0_1"/>
<organism evidence="2 3">
    <name type="scientific">Exophiala oligosperma</name>
    <dbReference type="NCBI Taxonomy" id="215243"/>
    <lineage>
        <taxon>Eukaryota</taxon>
        <taxon>Fungi</taxon>
        <taxon>Dikarya</taxon>
        <taxon>Ascomycota</taxon>
        <taxon>Pezizomycotina</taxon>
        <taxon>Eurotiomycetes</taxon>
        <taxon>Chaetothyriomycetidae</taxon>
        <taxon>Chaetothyriales</taxon>
        <taxon>Herpotrichiellaceae</taxon>
        <taxon>Exophiala</taxon>
    </lineage>
</organism>
<accession>A0A0D2CGF7</accession>